<comment type="caution">
    <text evidence="2">The sequence shown here is derived from an EMBL/GenBank/DDBJ whole genome shotgun (WGS) entry which is preliminary data.</text>
</comment>
<evidence type="ECO:0000256" key="1">
    <source>
        <dbReference type="SAM" id="Phobius"/>
    </source>
</evidence>
<dbReference type="InterPro" id="IPR018666">
    <property type="entry name" value="DUF2125"/>
</dbReference>
<evidence type="ECO:0000313" key="3">
    <source>
        <dbReference type="Proteomes" id="UP000294547"/>
    </source>
</evidence>
<sequence length="329" mass="33236">MSGRIIALAATVAVVAAGWTGGWYWLAGKVGSEMDRALDRLAADGVVVTCPDRAIGGFPFRMEVTCERPTATLPDGSTLTAARFAATGVVSDLELVRLAAEAPLKATAADGTTIDAGFASLVASVRHDFSGHFGRVSVVATTLDARVTGADGTTGRLSADEAEVHVRPVEASPEDLDLALSATRAVGEAGGAAVLPAPADVGLAGVVRRAALFGGDPERLRAWTAAGGEIGLSQAVLAVGDTKLEASGTAALAEDGRPKAEIALSATGIGWLGDQVKAGKPVPPLLTTLASAMLLLGRPDGERRTMTVKADAGAVSANGLPLGKLPKLF</sequence>
<dbReference type="AlphaFoldDB" id="A0A4R6RD34"/>
<gene>
    <name evidence="2" type="ORF">EDD54_2696</name>
</gene>
<name>A0A4R6RD34_9HYPH</name>
<dbReference type="RefSeq" id="WP_126539963.1">
    <property type="nucleotide sequence ID" value="NZ_BSPM01000002.1"/>
</dbReference>
<keyword evidence="1" id="KW-0812">Transmembrane</keyword>
<keyword evidence="3" id="KW-1185">Reference proteome</keyword>
<accession>A0A4R6RD34</accession>
<reference evidence="2 3" key="1">
    <citation type="submission" date="2019-03" db="EMBL/GenBank/DDBJ databases">
        <title>Genomic Encyclopedia of Type Strains, Phase IV (KMG-IV): sequencing the most valuable type-strain genomes for metagenomic binning, comparative biology and taxonomic classification.</title>
        <authorList>
            <person name="Goeker M."/>
        </authorList>
    </citation>
    <scope>NUCLEOTIDE SEQUENCE [LARGE SCALE GENOMIC DNA]</scope>
    <source>
        <strain evidence="2 3">DSM 102969</strain>
    </source>
</reference>
<evidence type="ECO:0008006" key="4">
    <source>
        <dbReference type="Google" id="ProtNLM"/>
    </source>
</evidence>
<protein>
    <recommendedName>
        <fullName evidence="4">DUF2125 domain-containing protein</fullName>
    </recommendedName>
</protein>
<dbReference type="EMBL" id="SNXY01000008">
    <property type="protein sequence ID" value="TDP84093.1"/>
    <property type="molecule type" value="Genomic_DNA"/>
</dbReference>
<dbReference type="OrthoDB" id="7169664at2"/>
<keyword evidence="1" id="KW-1133">Transmembrane helix</keyword>
<organism evidence="2 3">
    <name type="scientific">Oharaeibacter diazotrophicus</name>
    <dbReference type="NCBI Taxonomy" id="1920512"/>
    <lineage>
        <taxon>Bacteria</taxon>
        <taxon>Pseudomonadati</taxon>
        <taxon>Pseudomonadota</taxon>
        <taxon>Alphaproteobacteria</taxon>
        <taxon>Hyphomicrobiales</taxon>
        <taxon>Pleomorphomonadaceae</taxon>
        <taxon>Oharaeibacter</taxon>
    </lineage>
</organism>
<evidence type="ECO:0000313" key="2">
    <source>
        <dbReference type="EMBL" id="TDP84093.1"/>
    </source>
</evidence>
<dbReference type="Proteomes" id="UP000294547">
    <property type="component" value="Unassembled WGS sequence"/>
</dbReference>
<proteinExistence type="predicted"/>
<keyword evidence="1" id="KW-0472">Membrane</keyword>
<feature type="transmembrane region" description="Helical" evidence="1">
    <location>
        <begin position="6"/>
        <end position="26"/>
    </location>
</feature>
<dbReference type="Pfam" id="PF09898">
    <property type="entry name" value="DUF2125"/>
    <property type="match status" value="1"/>
</dbReference>